<evidence type="ECO:0000259" key="1">
    <source>
        <dbReference type="Pfam" id="PF06985"/>
    </source>
</evidence>
<accession>A0A8E2EI98</accession>
<evidence type="ECO:0000313" key="3">
    <source>
        <dbReference type="Proteomes" id="UP000250266"/>
    </source>
</evidence>
<sequence>MDIPPHGLQTPFEENDIGFLMTLHLAAAWMRTCRDSHKLCVPKMEERPILPSRVICINEDESTPPYLLSSNGTRGKYVALSYCWGKTQKGVLKNDVYEDYQRSIPLDSISRTLREAIKVTRGLGIRYLWIDALCIIQDSTADKDKELGMMGDIYKNSTLTIAAANGDHADSGLFKVRDPRECRPCPFFKYKNEQGQNTQVFACRPTLNFHHSPLDTRAWTFQEEMLSTRTLKFGPGFLRWSCVTISASEEMPMGNQHSPIRLDHQMRQWIHCPSAKPPWHEALDPRRFYYEDWYSVVEHYSTRKLTIPDDKLPALSGLAMTMEKLRCGTYLAGLWKEDLEYGLLWYVRSFSEKSMNNSMTPGGGIWNDTSYRVGRKDGKEMDTKNIGEKTPFGDSPSFWLDSQDVAKELSFITKNLQISAASSTESTGTPDPAIIPPGTPSWSWASLENAAISFLYSQHGLAAGGAPRAKGLQVICKPKHNELSVYGEISSGALVLKGALDWVFLLSNPILGWNRDYQTPSMMMGRWTAEVFCPMKSEAVGFAALDEDPEITGLGNGIQVAIFLLRHDDEETPERQKPSPSGRTGTSSYLPLAFNHTNSGHLLLNHGKRRWTSCLLLREVDRDKQLFRRVGLCQLYHSFWGNRLDDEGKRQRIITIV</sequence>
<dbReference type="InterPro" id="IPR010730">
    <property type="entry name" value="HET"/>
</dbReference>
<dbReference type="EMBL" id="KV744839">
    <property type="protein sequence ID" value="OCK84339.1"/>
    <property type="molecule type" value="Genomic_DNA"/>
</dbReference>
<dbReference type="AlphaFoldDB" id="A0A8E2EI98"/>
<feature type="domain" description="Heterokaryon incompatibility" evidence="1">
    <location>
        <begin position="77"/>
        <end position="223"/>
    </location>
</feature>
<gene>
    <name evidence="2" type="ORF">K432DRAFT_320482</name>
</gene>
<proteinExistence type="predicted"/>
<dbReference type="PANTHER" id="PTHR33112">
    <property type="entry name" value="DOMAIN PROTEIN, PUTATIVE-RELATED"/>
    <property type="match status" value="1"/>
</dbReference>
<name>A0A8E2EI98_9PEZI</name>
<reference evidence="2 3" key="1">
    <citation type="journal article" date="2016" name="Nat. Commun.">
        <title>Ectomycorrhizal ecology is imprinted in the genome of the dominant symbiotic fungus Cenococcum geophilum.</title>
        <authorList>
            <consortium name="DOE Joint Genome Institute"/>
            <person name="Peter M."/>
            <person name="Kohler A."/>
            <person name="Ohm R.A."/>
            <person name="Kuo A."/>
            <person name="Krutzmann J."/>
            <person name="Morin E."/>
            <person name="Arend M."/>
            <person name="Barry K.W."/>
            <person name="Binder M."/>
            <person name="Choi C."/>
            <person name="Clum A."/>
            <person name="Copeland A."/>
            <person name="Grisel N."/>
            <person name="Haridas S."/>
            <person name="Kipfer T."/>
            <person name="LaButti K."/>
            <person name="Lindquist E."/>
            <person name="Lipzen A."/>
            <person name="Maire R."/>
            <person name="Meier B."/>
            <person name="Mihaltcheva S."/>
            <person name="Molinier V."/>
            <person name="Murat C."/>
            <person name="Poggeler S."/>
            <person name="Quandt C.A."/>
            <person name="Sperisen C."/>
            <person name="Tritt A."/>
            <person name="Tisserant E."/>
            <person name="Crous P.W."/>
            <person name="Henrissat B."/>
            <person name="Nehls U."/>
            <person name="Egli S."/>
            <person name="Spatafora J.W."/>
            <person name="Grigoriev I.V."/>
            <person name="Martin F.M."/>
        </authorList>
    </citation>
    <scope>NUCLEOTIDE SEQUENCE [LARGE SCALE GENOMIC DNA]</scope>
    <source>
        <strain evidence="2 3">CBS 459.81</strain>
    </source>
</reference>
<keyword evidence="3" id="KW-1185">Reference proteome</keyword>
<dbReference type="PANTHER" id="PTHR33112:SF16">
    <property type="entry name" value="HETEROKARYON INCOMPATIBILITY DOMAIN-CONTAINING PROTEIN"/>
    <property type="match status" value="1"/>
</dbReference>
<dbReference type="OrthoDB" id="5125733at2759"/>
<protein>
    <submittedName>
        <fullName evidence="2">HET-domain-containing protein</fullName>
    </submittedName>
</protein>
<evidence type="ECO:0000313" key="2">
    <source>
        <dbReference type="EMBL" id="OCK84339.1"/>
    </source>
</evidence>
<dbReference type="Pfam" id="PF06985">
    <property type="entry name" value="HET"/>
    <property type="match status" value="1"/>
</dbReference>
<dbReference type="Proteomes" id="UP000250266">
    <property type="component" value="Unassembled WGS sequence"/>
</dbReference>
<organism evidence="2 3">
    <name type="scientific">Lepidopterella palustris CBS 459.81</name>
    <dbReference type="NCBI Taxonomy" id="1314670"/>
    <lineage>
        <taxon>Eukaryota</taxon>
        <taxon>Fungi</taxon>
        <taxon>Dikarya</taxon>
        <taxon>Ascomycota</taxon>
        <taxon>Pezizomycotina</taxon>
        <taxon>Dothideomycetes</taxon>
        <taxon>Pleosporomycetidae</taxon>
        <taxon>Mytilinidiales</taxon>
        <taxon>Argynnaceae</taxon>
        <taxon>Lepidopterella</taxon>
    </lineage>
</organism>